<dbReference type="AlphaFoldDB" id="A0A2V0NPL4"/>
<name>A0A2V0NPL4_9CHLO</name>
<accession>A0A2V0NPL4</accession>
<dbReference type="Proteomes" id="UP000247498">
    <property type="component" value="Unassembled WGS sequence"/>
</dbReference>
<feature type="compositionally biased region" description="Gly residues" evidence="1">
    <location>
        <begin position="329"/>
        <end position="338"/>
    </location>
</feature>
<dbReference type="OrthoDB" id="10587181at2759"/>
<feature type="compositionally biased region" description="Pro residues" evidence="1">
    <location>
        <begin position="41"/>
        <end position="53"/>
    </location>
</feature>
<gene>
    <name evidence="2" type="ORF">Rsub_00164</name>
</gene>
<proteinExistence type="predicted"/>
<comment type="caution">
    <text evidence="2">The sequence shown here is derived from an EMBL/GenBank/DDBJ whole genome shotgun (WGS) entry which is preliminary data.</text>
</comment>
<feature type="compositionally biased region" description="Gly residues" evidence="1">
    <location>
        <begin position="301"/>
        <end position="317"/>
    </location>
</feature>
<reference evidence="2 3" key="1">
    <citation type="journal article" date="2018" name="Sci. Rep.">
        <title>Raphidocelis subcapitata (=Pseudokirchneriella subcapitata) provides an insight into genome evolution and environmental adaptations in the Sphaeropleales.</title>
        <authorList>
            <person name="Suzuki S."/>
            <person name="Yamaguchi H."/>
            <person name="Nakajima N."/>
            <person name="Kawachi M."/>
        </authorList>
    </citation>
    <scope>NUCLEOTIDE SEQUENCE [LARGE SCALE GENOMIC DNA]</scope>
    <source>
        <strain evidence="2 3">NIES-35</strain>
    </source>
</reference>
<dbReference type="EMBL" id="BDRX01000001">
    <property type="protein sequence ID" value="GBF87453.1"/>
    <property type="molecule type" value="Genomic_DNA"/>
</dbReference>
<protein>
    <submittedName>
        <fullName evidence="2">Uncharacterized protein</fullName>
    </submittedName>
</protein>
<feature type="region of interest" description="Disordered" evidence="1">
    <location>
        <begin position="301"/>
        <end position="338"/>
    </location>
</feature>
<feature type="region of interest" description="Disordered" evidence="1">
    <location>
        <begin position="23"/>
        <end position="53"/>
    </location>
</feature>
<evidence type="ECO:0000256" key="1">
    <source>
        <dbReference type="SAM" id="MobiDB-lite"/>
    </source>
</evidence>
<feature type="compositionally biased region" description="Low complexity" evidence="1">
    <location>
        <begin position="110"/>
        <end position="134"/>
    </location>
</feature>
<keyword evidence="3" id="KW-1185">Reference proteome</keyword>
<evidence type="ECO:0000313" key="3">
    <source>
        <dbReference type="Proteomes" id="UP000247498"/>
    </source>
</evidence>
<feature type="region of interest" description="Disordered" evidence="1">
    <location>
        <begin position="90"/>
        <end position="135"/>
    </location>
</feature>
<dbReference type="InParanoid" id="A0A2V0NPL4"/>
<organism evidence="2 3">
    <name type="scientific">Raphidocelis subcapitata</name>
    <dbReference type="NCBI Taxonomy" id="307507"/>
    <lineage>
        <taxon>Eukaryota</taxon>
        <taxon>Viridiplantae</taxon>
        <taxon>Chlorophyta</taxon>
        <taxon>core chlorophytes</taxon>
        <taxon>Chlorophyceae</taxon>
        <taxon>CS clade</taxon>
        <taxon>Sphaeropleales</taxon>
        <taxon>Selenastraceae</taxon>
        <taxon>Raphidocelis</taxon>
    </lineage>
</organism>
<feature type="compositionally biased region" description="Low complexity" evidence="1">
    <location>
        <begin position="318"/>
        <end position="328"/>
    </location>
</feature>
<sequence>MEADPLLLLDAFGDPVQLLQLSAADGGRRTAPPAAAGAGRKPPPPQRRAPPPSDLPAAAVLLALALAAVFACSVVAAAVAAASAWRAAPCGAPGSAGRGGHRLLPPAPADPAARPLAAATPSQPAPTAAVYTAAPSPPAQRRRRIALLHKVHGAVTLRALHAAMLAKQQVEEAGGWYGLLYSAHPDDAPPPVAAPGEVPATQAAIAVDALRRALGRGAVAVVGRSDVAAALGEQLLREQRRVFGEKEWAWATNDAVDAAWFLLHGEDVLPDWAQHVWLLELDVGWTGDLVGALESTVSCGASGGSRGGGSNGGGLRSGGTAVSGSSGSSAGGGGGGGGCGRDPDWVSFNTMRADEGWRWYAVRNFEPPAGVWRSYRHAARASRALLRALASELRAGRVASDEAMAPSVCAGAGWCAVDAGWQPGHAVIGRDRATGEALYRWELLIPPQRWERLAADDAEAARRCAAAASGAGADDAAAASGGAGGALQREDCVPGRLYHKLKW</sequence>
<evidence type="ECO:0000313" key="2">
    <source>
        <dbReference type="EMBL" id="GBF87453.1"/>
    </source>
</evidence>
<feature type="compositionally biased region" description="Low complexity" evidence="1">
    <location>
        <begin position="23"/>
        <end position="40"/>
    </location>
</feature>